<keyword evidence="5" id="KW-1185">Reference proteome</keyword>
<sequence length="167" mass="19612">MKNTIVYFFFGIVFLSLTSFGYHKFYMAVYQVNYVAEKKMVQITSRIFVDDLNNALEKKYNKKLNLGTDKESAEELVLLKKYMSEKFSLKVNGELKPIQFLSKELDGDVMVCYWNIREVSKIKSIEVHNAVLVDWNSEQQNITHFTVNKIKNSFLFTNSSTREVLKY</sequence>
<gene>
    <name evidence="2" type="ORF">BC624_103204</name>
    <name evidence="3" type="ORF">SAMN05443373_104204</name>
</gene>
<reference evidence="4" key="2">
    <citation type="submission" date="2016-11" db="EMBL/GenBank/DDBJ databases">
        <authorList>
            <person name="Varghese N."/>
            <person name="Submissions S."/>
        </authorList>
    </citation>
    <scope>NUCLEOTIDE SEQUENCE [LARGE SCALE GENOMIC DNA]</scope>
    <source>
        <strain evidence="4">DSM 19729</strain>
    </source>
</reference>
<evidence type="ECO:0000313" key="5">
    <source>
        <dbReference type="Proteomes" id="UP000237771"/>
    </source>
</evidence>
<proteinExistence type="predicted"/>
<dbReference type="Proteomes" id="UP000237771">
    <property type="component" value="Unassembled WGS sequence"/>
</dbReference>
<dbReference type="EMBL" id="PVUB01000003">
    <property type="protein sequence ID" value="PRZ25121.1"/>
    <property type="molecule type" value="Genomic_DNA"/>
</dbReference>
<protein>
    <recommendedName>
        <fullName evidence="6">Peptidase E</fullName>
    </recommendedName>
</protein>
<evidence type="ECO:0000313" key="3">
    <source>
        <dbReference type="EMBL" id="SHG82113.1"/>
    </source>
</evidence>
<name>A0A1M5MZC5_9FLAO</name>
<keyword evidence="1" id="KW-0812">Transmembrane</keyword>
<feature type="transmembrane region" description="Helical" evidence="1">
    <location>
        <begin position="6"/>
        <end position="23"/>
    </location>
</feature>
<keyword evidence="1" id="KW-1133">Transmembrane helix</keyword>
<evidence type="ECO:0008006" key="6">
    <source>
        <dbReference type="Google" id="ProtNLM"/>
    </source>
</evidence>
<evidence type="ECO:0000313" key="2">
    <source>
        <dbReference type="EMBL" id="PRZ25121.1"/>
    </source>
</evidence>
<dbReference type="Pfam" id="PF20420">
    <property type="entry name" value="DUF6702"/>
    <property type="match status" value="1"/>
</dbReference>
<dbReference type="Proteomes" id="UP000184384">
    <property type="component" value="Unassembled WGS sequence"/>
</dbReference>
<reference evidence="2 5" key="3">
    <citation type="submission" date="2018-03" db="EMBL/GenBank/DDBJ databases">
        <title>Genomic Encyclopedia of Archaeal and Bacterial Type Strains, Phase II (KMG-II): from individual species to whole genera.</title>
        <authorList>
            <person name="Goeker M."/>
        </authorList>
    </citation>
    <scope>NUCLEOTIDE SEQUENCE [LARGE SCALE GENOMIC DNA]</scope>
    <source>
        <strain evidence="2 5">DSM 17797</strain>
    </source>
</reference>
<keyword evidence="1" id="KW-0472">Membrane</keyword>
<dbReference type="AlphaFoldDB" id="A0A1M5MZC5"/>
<dbReference type="InterPro" id="IPR046525">
    <property type="entry name" value="DUF6702"/>
</dbReference>
<dbReference type="OrthoDB" id="5735516at2"/>
<dbReference type="STRING" id="280093.SAMN05443373_104204"/>
<evidence type="ECO:0000256" key="1">
    <source>
        <dbReference type="SAM" id="Phobius"/>
    </source>
</evidence>
<accession>A0A1M5MZC5</accession>
<organism evidence="3 4">
    <name type="scientific">Flavobacterium granuli</name>
    <dbReference type="NCBI Taxonomy" id="280093"/>
    <lineage>
        <taxon>Bacteria</taxon>
        <taxon>Pseudomonadati</taxon>
        <taxon>Bacteroidota</taxon>
        <taxon>Flavobacteriia</taxon>
        <taxon>Flavobacteriales</taxon>
        <taxon>Flavobacteriaceae</taxon>
        <taxon>Flavobacterium</taxon>
    </lineage>
</organism>
<evidence type="ECO:0000313" key="4">
    <source>
        <dbReference type="Proteomes" id="UP000184384"/>
    </source>
</evidence>
<dbReference type="EMBL" id="FQWO01000004">
    <property type="protein sequence ID" value="SHG82113.1"/>
    <property type="molecule type" value="Genomic_DNA"/>
</dbReference>
<reference evidence="3" key="1">
    <citation type="submission" date="2016-11" db="EMBL/GenBank/DDBJ databases">
        <authorList>
            <person name="Jaros S."/>
            <person name="Januszkiewicz K."/>
            <person name="Wedrychowicz H."/>
        </authorList>
    </citation>
    <scope>NUCLEOTIDE SEQUENCE [LARGE SCALE GENOMIC DNA]</scope>
    <source>
        <strain evidence="3">DSM 19729</strain>
    </source>
</reference>
<dbReference type="RefSeq" id="WP_072942542.1">
    <property type="nucleotide sequence ID" value="NZ_FQWO01000004.1"/>
</dbReference>